<organism evidence="1 2">
    <name type="scientific">Choiromyces venosus 120613-1</name>
    <dbReference type="NCBI Taxonomy" id="1336337"/>
    <lineage>
        <taxon>Eukaryota</taxon>
        <taxon>Fungi</taxon>
        <taxon>Dikarya</taxon>
        <taxon>Ascomycota</taxon>
        <taxon>Pezizomycotina</taxon>
        <taxon>Pezizomycetes</taxon>
        <taxon>Pezizales</taxon>
        <taxon>Tuberaceae</taxon>
        <taxon>Choiromyces</taxon>
    </lineage>
</organism>
<dbReference type="AlphaFoldDB" id="A0A3N4JI22"/>
<sequence>MDFIFADLVFQHTSRAPKPCHFTLHEFRRTAASGAPPRIPTLSSKLCNRRLCPPQLQFSANPDISNGTPRGARRHIPQVDRTYLRVFYRWKLAKHLLTTSGFQSQPGTFLSPITQRVGNCWFNTICRLL</sequence>
<evidence type="ECO:0000313" key="2">
    <source>
        <dbReference type="Proteomes" id="UP000276215"/>
    </source>
</evidence>
<reference evidence="1 2" key="1">
    <citation type="journal article" date="2018" name="Nat. Ecol. Evol.">
        <title>Pezizomycetes genomes reveal the molecular basis of ectomycorrhizal truffle lifestyle.</title>
        <authorList>
            <person name="Murat C."/>
            <person name="Payen T."/>
            <person name="Noel B."/>
            <person name="Kuo A."/>
            <person name="Morin E."/>
            <person name="Chen J."/>
            <person name="Kohler A."/>
            <person name="Krizsan K."/>
            <person name="Balestrini R."/>
            <person name="Da Silva C."/>
            <person name="Montanini B."/>
            <person name="Hainaut M."/>
            <person name="Levati E."/>
            <person name="Barry K.W."/>
            <person name="Belfiori B."/>
            <person name="Cichocki N."/>
            <person name="Clum A."/>
            <person name="Dockter R.B."/>
            <person name="Fauchery L."/>
            <person name="Guy J."/>
            <person name="Iotti M."/>
            <person name="Le Tacon F."/>
            <person name="Lindquist E.A."/>
            <person name="Lipzen A."/>
            <person name="Malagnac F."/>
            <person name="Mello A."/>
            <person name="Molinier V."/>
            <person name="Miyauchi S."/>
            <person name="Poulain J."/>
            <person name="Riccioni C."/>
            <person name="Rubini A."/>
            <person name="Sitrit Y."/>
            <person name="Splivallo R."/>
            <person name="Traeger S."/>
            <person name="Wang M."/>
            <person name="Zifcakova L."/>
            <person name="Wipf D."/>
            <person name="Zambonelli A."/>
            <person name="Paolocci F."/>
            <person name="Nowrousian M."/>
            <person name="Ottonello S."/>
            <person name="Baldrian P."/>
            <person name="Spatafora J.W."/>
            <person name="Henrissat B."/>
            <person name="Nagy L.G."/>
            <person name="Aury J.M."/>
            <person name="Wincker P."/>
            <person name="Grigoriev I.V."/>
            <person name="Bonfante P."/>
            <person name="Martin F.M."/>
        </authorList>
    </citation>
    <scope>NUCLEOTIDE SEQUENCE [LARGE SCALE GENOMIC DNA]</scope>
    <source>
        <strain evidence="1 2">120613-1</strain>
    </source>
</reference>
<evidence type="ECO:0000313" key="1">
    <source>
        <dbReference type="EMBL" id="RPA96341.1"/>
    </source>
</evidence>
<keyword evidence="2" id="KW-1185">Reference proteome</keyword>
<name>A0A3N4JI22_9PEZI</name>
<protein>
    <submittedName>
        <fullName evidence="1">Uncharacterized protein</fullName>
    </submittedName>
</protein>
<proteinExistence type="predicted"/>
<dbReference type="EMBL" id="ML120415">
    <property type="protein sequence ID" value="RPA96341.1"/>
    <property type="molecule type" value="Genomic_DNA"/>
</dbReference>
<gene>
    <name evidence="1" type="ORF">L873DRAFT_1811464</name>
</gene>
<accession>A0A3N4JI22</accession>
<dbReference type="Proteomes" id="UP000276215">
    <property type="component" value="Unassembled WGS sequence"/>
</dbReference>